<evidence type="ECO:0000313" key="3">
    <source>
        <dbReference type="Proteomes" id="UP001596060"/>
    </source>
</evidence>
<dbReference type="RefSeq" id="WP_066724280.1">
    <property type="nucleotide sequence ID" value="NZ_JBHSLU010000063.1"/>
</dbReference>
<keyword evidence="3" id="KW-1185">Reference proteome</keyword>
<evidence type="ECO:0008006" key="4">
    <source>
        <dbReference type="Google" id="ProtNLM"/>
    </source>
</evidence>
<reference evidence="3" key="1">
    <citation type="journal article" date="2019" name="Int. J. Syst. Evol. Microbiol.">
        <title>The Global Catalogue of Microorganisms (GCM) 10K type strain sequencing project: providing services to taxonomists for standard genome sequencing and annotation.</title>
        <authorList>
            <consortium name="The Broad Institute Genomics Platform"/>
            <consortium name="The Broad Institute Genome Sequencing Center for Infectious Disease"/>
            <person name="Wu L."/>
            <person name="Ma J."/>
        </authorList>
    </citation>
    <scope>NUCLEOTIDE SEQUENCE [LARGE SCALE GENOMIC DNA]</scope>
    <source>
        <strain evidence="3">CCUG 43117</strain>
    </source>
</reference>
<evidence type="ECO:0000313" key="2">
    <source>
        <dbReference type="EMBL" id="MFC5507171.1"/>
    </source>
</evidence>
<gene>
    <name evidence="2" type="ORF">ACFPN9_18180</name>
</gene>
<feature type="chain" id="PRO_5047186015" description="Sulfur globule protein" evidence="1">
    <location>
        <begin position="23"/>
        <end position="90"/>
    </location>
</feature>
<name>A0ABW0P382_9HYPH</name>
<comment type="caution">
    <text evidence="2">The sequence shown here is derived from an EMBL/GenBank/DDBJ whole genome shotgun (WGS) entry which is preliminary data.</text>
</comment>
<evidence type="ECO:0000256" key="1">
    <source>
        <dbReference type="SAM" id="SignalP"/>
    </source>
</evidence>
<sequence>MARRFVVTALAGLALGAAVFTAGSVVAPATAEAFGGRYEEDWGAPRHGWRPPPPPVFHGYWGRRRWHHPDGYGFRPPPPRYGYGYGHGWR</sequence>
<keyword evidence="1" id="KW-0732">Signal</keyword>
<dbReference type="Proteomes" id="UP001596060">
    <property type="component" value="Unassembled WGS sequence"/>
</dbReference>
<accession>A0ABW0P382</accession>
<dbReference type="EMBL" id="JBHSLU010000063">
    <property type="protein sequence ID" value="MFC5507171.1"/>
    <property type="molecule type" value="Genomic_DNA"/>
</dbReference>
<proteinExistence type="predicted"/>
<protein>
    <recommendedName>
        <fullName evidence="4">Sulfur globule protein</fullName>
    </recommendedName>
</protein>
<organism evidence="2 3">
    <name type="scientific">Bosea massiliensis</name>
    <dbReference type="NCBI Taxonomy" id="151419"/>
    <lineage>
        <taxon>Bacteria</taxon>
        <taxon>Pseudomonadati</taxon>
        <taxon>Pseudomonadota</taxon>
        <taxon>Alphaproteobacteria</taxon>
        <taxon>Hyphomicrobiales</taxon>
        <taxon>Boseaceae</taxon>
        <taxon>Bosea</taxon>
    </lineage>
</organism>
<feature type="signal peptide" evidence="1">
    <location>
        <begin position="1"/>
        <end position="22"/>
    </location>
</feature>